<organism evidence="1 2">
    <name type="scientific">Racocetra persica</name>
    <dbReference type="NCBI Taxonomy" id="160502"/>
    <lineage>
        <taxon>Eukaryota</taxon>
        <taxon>Fungi</taxon>
        <taxon>Fungi incertae sedis</taxon>
        <taxon>Mucoromycota</taxon>
        <taxon>Glomeromycotina</taxon>
        <taxon>Glomeromycetes</taxon>
        <taxon>Diversisporales</taxon>
        <taxon>Gigasporaceae</taxon>
        <taxon>Racocetra</taxon>
    </lineage>
</organism>
<accession>A0ACA9Q3Q1</accession>
<comment type="caution">
    <text evidence="1">The sequence shown here is derived from an EMBL/GenBank/DDBJ whole genome shotgun (WGS) entry which is preliminary data.</text>
</comment>
<evidence type="ECO:0000313" key="1">
    <source>
        <dbReference type="EMBL" id="CAG8734660.1"/>
    </source>
</evidence>
<keyword evidence="2" id="KW-1185">Reference proteome</keyword>
<evidence type="ECO:0000313" key="2">
    <source>
        <dbReference type="Proteomes" id="UP000789920"/>
    </source>
</evidence>
<sequence>MSKDAYAPYIRSYRNSFSAVAQFLYVVTRSNESENPSTRYLIRKVLLLDSDTKSVSSD</sequence>
<dbReference type="Proteomes" id="UP000789920">
    <property type="component" value="Unassembled WGS sequence"/>
</dbReference>
<protein>
    <submittedName>
        <fullName evidence="1">17910_t:CDS:1</fullName>
    </submittedName>
</protein>
<reference evidence="1" key="1">
    <citation type="submission" date="2021-06" db="EMBL/GenBank/DDBJ databases">
        <authorList>
            <person name="Kallberg Y."/>
            <person name="Tangrot J."/>
            <person name="Rosling A."/>
        </authorList>
    </citation>
    <scope>NUCLEOTIDE SEQUENCE</scope>
    <source>
        <strain evidence="1">MA461A</strain>
    </source>
</reference>
<proteinExistence type="predicted"/>
<name>A0ACA9Q3Q1_9GLOM</name>
<gene>
    <name evidence="1" type="ORF">RPERSI_LOCUS12525</name>
</gene>
<dbReference type="EMBL" id="CAJVQC010026883">
    <property type="protein sequence ID" value="CAG8734660.1"/>
    <property type="molecule type" value="Genomic_DNA"/>
</dbReference>